<evidence type="ECO:0000256" key="1">
    <source>
        <dbReference type="SAM" id="SignalP"/>
    </source>
</evidence>
<reference evidence="2" key="1">
    <citation type="submission" date="2014-09" db="EMBL/GenBank/DDBJ databases">
        <authorList>
            <person name="Magalhaes I.L.F."/>
            <person name="Oliveira U."/>
            <person name="Santos F.R."/>
            <person name="Vidigal T.H.D.A."/>
            <person name="Brescovit A.D."/>
            <person name="Santos A.J."/>
        </authorList>
    </citation>
    <scope>NUCLEOTIDE SEQUENCE</scope>
    <source>
        <tissue evidence="2">Shoot tissue taken approximately 20 cm above the soil surface</tissue>
    </source>
</reference>
<organism evidence="2">
    <name type="scientific">Arundo donax</name>
    <name type="common">Giant reed</name>
    <name type="synonym">Donax arundinaceus</name>
    <dbReference type="NCBI Taxonomy" id="35708"/>
    <lineage>
        <taxon>Eukaryota</taxon>
        <taxon>Viridiplantae</taxon>
        <taxon>Streptophyta</taxon>
        <taxon>Embryophyta</taxon>
        <taxon>Tracheophyta</taxon>
        <taxon>Spermatophyta</taxon>
        <taxon>Magnoliopsida</taxon>
        <taxon>Liliopsida</taxon>
        <taxon>Poales</taxon>
        <taxon>Poaceae</taxon>
        <taxon>PACMAD clade</taxon>
        <taxon>Arundinoideae</taxon>
        <taxon>Arundineae</taxon>
        <taxon>Arundo</taxon>
    </lineage>
</organism>
<name>A0A0A8Z5H4_ARUDO</name>
<accession>A0A0A8Z5H4</accession>
<proteinExistence type="predicted"/>
<reference evidence="2" key="2">
    <citation type="journal article" date="2015" name="Data Brief">
        <title>Shoot transcriptome of the giant reed, Arundo donax.</title>
        <authorList>
            <person name="Barrero R.A."/>
            <person name="Guerrero F.D."/>
            <person name="Moolhuijzen P."/>
            <person name="Goolsby J.A."/>
            <person name="Tidwell J."/>
            <person name="Bellgard S.E."/>
            <person name="Bellgard M.I."/>
        </authorList>
    </citation>
    <scope>NUCLEOTIDE SEQUENCE</scope>
    <source>
        <tissue evidence="2">Shoot tissue taken approximately 20 cm above the soil surface</tissue>
    </source>
</reference>
<sequence>MLILFSINLIKLMIALLRIKSEMLIFWDEKKYQFPHMDEVTIMHVGCSSNGMLRKLQNASINTNSDIFNQNWTSMHQVK</sequence>
<dbReference type="EMBL" id="GBRH01265885">
    <property type="protein sequence ID" value="JAD32010.1"/>
    <property type="molecule type" value="Transcribed_RNA"/>
</dbReference>
<feature type="chain" id="PRO_5012791259" evidence="1">
    <location>
        <begin position="16"/>
        <end position="79"/>
    </location>
</feature>
<evidence type="ECO:0000313" key="2">
    <source>
        <dbReference type="EMBL" id="JAD32010.1"/>
    </source>
</evidence>
<feature type="signal peptide" evidence="1">
    <location>
        <begin position="1"/>
        <end position="15"/>
    </location>
</feature>
<dbReference type="AlphaFoldDB" id="A0A0A8Z5H4"/>
<keyword evidence="1" id="KW-0732">Signal</keyword>
<protein>
    <submittedName>
        <fullName evidence="2">Uncharacterized protein</fullName>
    </submittedName>
</protein>